<keyword evidence="2" id="KW-1185">Reference proteome</keyword>
<reference evidence="1 2" key="1">
    <citation type="submission" date="2019-06" db="EMBL/GenBank/DDBJ databases">
        <title>Sorghum-associated microbial communities from plants grown in Nebraska, USA.</title>
        <authorList>
            <person name="Schachtman D."/>
        </authorList>
    </citation>
    <scope>NUCLEOTIDE SEQUENCE [LARGE SCALE GENOMIC DNA]</scope>
    <source>
        <strain evidence="1 2">1225</strain>
    </source>
</reference>
<gene>
    <name evidence="1" type="ORF">FHW37_10947</name>
</gene>
<name>A0A561QC83_9HYPH</name>
<dbReference type="EMBL" id="VIWP01000009">
    <property type="protein sequence ID" value="TWF47984.1"/>
    <property type="molecule type" value="Genomic_DNA"/>
</dbReference>
<organism evidence="1 2">
    <name type="scientific">Neorhizobium alkalisoli</name>
    <dbReference type="NCBI Taxonomy" id="528178"/>
    <lineage>
        <taxon>Bacteria</taxon>
        <taxon>Pseudomonadati</taxon>
        <taxon>Pseudomonadota</taxon>
        <taxon>Alphaproteobacteria</taxon>
        <taxon>Hyphomicrobiales</taxon>
        <taxon>Rhizobiaceae</taxon>
        <taxon>Rhizobium/Agrobacterium group</taxon>
        <taxon>Neorhizobium</taxon>
    </lineage>
</organism>
<dbReference type="AlphaFoldDB" id="A0A561QC83"/>
<sequence length="48" mass="5574">MIRYVFQELFRGRENDGLTVVCTEKIRVGPPHGKVIFDNCDWKSGQFS</sequence>
<proteinExistence type="predicted"/>
<accession>A0A561QC83</accession>
<evidence type="ECO:0000313" key="2">
    <source>
        <dbReference type="Proteomes" id="UP000320653"/>
    </source>
</evidence>
<comment type="caution">
    <text evidence="1">The sequence shown here is derived from an EMBL/GenBank/DDBJ whole genome shotgun (WGS) entry which is preliminary data.</text>
</comment>
<dbReference type="Proteomes" id="UP000320653">
    <property type="component" value="Unassembled WGS sequence"/>
</dbReference>
<protein>
    <submittedName>
        <fullName evidence="1">Uncharacterized protein</fullName>
    </submittedName>
</protein>
<evidence type="ECO:0000313" key="1">
    <source>
        <dbReference type="EMBL" id="TWF47984.1"/>
    </source>
</evidence>